<gene>
    <name evidence="2" type="ORF">WISP_03383</name>
</gene>
<comment type="caution">
    <text evidence="2">The sequence shown here is derived from an EMBL/GenBank/DDBJ whole genome shotgun (WGS) entry which is preliminary data.</text>
</comment>
<feature type="chain" id="PRO_5047206124" evidence="1">
    <location>
        <begin position="19"/>
        <end position="149"/>
    </location>
</feature>
<proteinExistence type="predicted"/>
<name>A0ABQ9DUB2_9PASS</name>
<accession>A0ABQ9DUB2</accession>
<feature type="signal peptide" evidence="1">
    <location>
        <begin position="1"/>
        <end position="18"/>
    </location>
</feature>
<reference evidence="2" key="1">
    <citation type="submission" date="2019-10" db="EMBL/GenBank/DDBJ databases">
        <authorList>
            <person name="Soares A.E.R."/>
            <person name="Aleixo A."/>
            <person name="Schneider P."/>
            <person name="Miyaki C.Y."/>
            <person name="Schneider M.P."/>
            <person name="Mello C."/>
            <person name="Vasconcelos A.T.R."/>
        </authorList>
    </citation>
    <scope>NUCLEOTIDE SEQUENCE</scope>
    <source>
        <tissue evidence="2">Muscle</tissue>
    </source>
</reference>
<keyword evidence="3" id="KW-1185">Reference proteome</keyword>
<protein>
    <submittedName>
        <fullName evidence="2">Uncharacterized protein</fullName>
    </submittedName>
</protein>
<sequence length="149" mass="16951">MVSLWLLVLQVLPRPACPAGSSLFPDGRQGEPRIDYWIASSEKQKRVSHYIGPLDYTTATQRQDLQSDSFTEEYNVNIFRFWLTEEILDDWMLASVTLIHGQVWKEDPGNYRPVSLMLVPSKVMEQIILSGITMAPTGQPGDQTQPAWI</sequence>
<evidence type="ECO:0000313" key="2">
    <source>
        <dbReference type="EMBL" id="KAJ7427834.1"/>
    </source>
</evidence>
<keyword evidence="1" id="KW-0732">Signal</keyword>
<organism evidence="2 3">
    <name type="scientific">Willisornis vidua</name>
    <name type="common">Xingu scale-backed antbird</name>
    <dbReference type="NCBI Taxonomy" id="1566151"/>
    <lineage>
        <taxon>Eukaryota</taxon>
        <taxon>Metazoa</taxon>
        <taxon>Chordata</taxon>
        <taxon>Craniata</taxon>
        <taxon>Vertebrata</taxon>
        <taxon>Euteleostomi</taxon>
        <taxon>Archelosauria</taxon>
        <taxon>Archosauria</taxon>
        <taxon>Dinosauria</taxon>
        <taxon>Saurischia</taxon>
        <taxon>Theropoda</taxon>
        <taxon>Coelurosauria</taxon>
        <taxon>Aves</taxon>
        <taxon>Neognathae</taxon>
        <taxon>Neoaves</taxon>
        <taxon>Telluraves</taxon>
        <taxon>Australaves</taxon>
        <taxon>Passeriformes</taxon>
        <taxon>Thamnophilidae</taxon>
        <taxon>Willisornis</taxon>
    </lineage>
</organism>
<dbReference type="Proteomes" id="UP001145742">
    <property type="component" value="Unassembled WGS sequence"/>
</dbReference>
<evidence type="ECO:0000313" key="3">
    <source>
        <dbReference type="Proteomes" id="UP001145742"/>
    </source>
</evidence>
<evidence type="ECO:0000256" key="1">
    <source>
        <dbReference type="SAM" id="SignalP"/>
    </source>
</evidence>
<dbReference type="EMBL" id="WHWB01031811">
    <property type="protein sequence ID" value="KAJ7427834.1"/>
    <property type="molecule type" value="Genomic_DNA"/>
</dbReference>